<feature type="domain" description="Galactosyltransferase C-terminal" evidence="2">
    <location>
        <begin position="61"/>
        <end position="136"/>
    </location>
</feature>
<protein>
    <recommendedName>
        <fullName evidence="2">Galactosyltransferase C-terminal domain-containing protein</fullName>
    </recommendedName>
</protein>
<evidence type="ECO:0000313" key="3">
    <source>
        <dbReference type="EMBL" id="KAK2162471.1"/>
    </source>
</evidence>
<dbReference type="SUPFAM" id="SSF53448">
    <property type="entry name" value="Nucleotide-diphospho-sugar transferases"/>
    <property type="match status" value="1"/>
</dbReference>
<dbReference type="InterPro" id="IPR003859">
    <property type="entry name" value="Galactosyl_T"/>
</dbReference>
<dbReference type="PANTHER" id="PTHR19300">
    <property type="entry name" value="BETA-1,4-GALACTOSYLTRANSFERASE"/>
    <property type="match status" value="1"/>
</dbReference>
<dbReference type="PANTHER" id="PTHR19300:SF30">
    <property type="entry name" value="BETA-1,4-GALACTOSYLTRANSFERASE 7"/>
    <property type="match status" value="1"/>
</dbReference>
<gene>
    <name evidence="3" type="ORF">LSH36_98g06030</name>
</gene>
<keyword evidence="4" id="KW-1185">Reference proteome</keyword>
<dbReference type="GO" id="GO:0005975">
    <property type="term" value="P:carbohydrate metabolic process"/>
    <property type="evidence" value="ECO:0007669"/>
    <property type="project" value="InterPro"/>
</dbReference>
<proteinExistence type="predicted"/>
<dbReference type="GO" id="GO:0030166">
    <property type="term" value="P:proteoglycan biosynthetic process"/>
    <property type="evidence" value="ECO:0007669"/>
    <property type="project" value="TreeGrafter"/>
</dbReference>
<dbReference type="Gene3D" id="3.90.550.10">
    <property type="entry name" value="Spore Coat Polysaccharide Biosynthesis Protein SpsA, Chain A"/>
    <property type="match status" value="1"/>
</dbReference>
<keyword evidence="1" id="KW-0808">Transferase</keyword>
<dbReference type="InterPro" id="IPR027791">
    <property type="entry name" value="Galactosyl_T_C"/>
</dbReference>
<sequence>MTSHGHVDLLICFKHRFNRASLINIGYLQSRLECDYLAMHDVDLLPQNPELNYSYPESGPCHIAAPELHPLYHYKTFVGGILLISNKHFHQLNGMSNRFWGWGREDDEFYLRIKDENLKVRRPEGVSTNYRNTFYHIHDKFQHPRDYSRIGQQRQKSRRDHFTGADTVQYGLLSRKEIIIDGASVTILNVKLECDIESTPWCMTLDQLERYLKELAKTDPDRVDFLKEKLFGPDGLMITSTKPPRKTRKYVTR</sequence>
<evidence type="ECO:0000313" key="4">
    <source>
        <dbReference type="Proteomes" id="UP001208570"/>
    </source>
</evidence>
<dbReference type="EMBL" id="JAODUP010000098">
    <property type="protein sequence ID" value="KAK2162471.1"/>
    <property type="molecule type" value="Genomic_DNA"/>
</dbReference>
<dbReference type="GO" id="GO:0005794">
    <property type="term" value="C:Golgi apparatus"/>
    <property type="evidence" value="ECO:0007669"/>
    <property type="project" value="TreeGrafter"/>
</dbReference>
<dbReference type="InterPro" id="IPR029044">
    <property type="entry name" value="Nucleotide-diphossugar_trans"/>
</dbReference>
<accession>A0AAD9K0V4</accession>
<reference evidence="3" key="1">
    <citation type="journal article" date="2023" name="Mol. Biol. Evol.">
        <title>Third-Generation Sequencing Reveals the Adaptive Role of the Epigenome in Three Deep-Sea Polychaetes.</title>
        <authorList>
            <person name="Perez M."/>
            <person name="Aroh O."/>
            <person name="Sun Y."/>
            <person name="Lan Y."/>
            <person name="Juniper S.K."/>
            <person name="Young C.R."/>
            <person name="Angers B."/>
            <person name="Qian P.Y."/>
        </authorList>
    </citation>
    <scope>NUCLEOTIDE SEQUENCE</scope>
    <source>
        <strain evidence="3">P08H-3</strain>
    </source>
</reference>
<dbReference type="Proteomes" id="UP001208570">
    <property type="component" value="Unassembled WGS sequence"/>
</dbReference>
<comment type="caution">
    <text evidence="3">The sequence shown here is derived from an EMBL/GenBank/DDBJ whole genome shotgun (WGS) entry which is preliminary data.</text>
</comment>
<dbReference type="Pfam" id="PF02709">
    <property type="entry name" value="Glyco_transf_7C"/>
    <property type="match status" value="1"/>
</dbReference>
<organism evidence="3 4">
    <name type="scientific">Paralvinella palmiformis</name>
    <dbReference type="NCBI Taxonomy" id="53620"/>
    <lineage>
        <taxon>Eukaryota</taxon>
        <taxon>Metazoa</taxon>
        <taxon>Spiralia</taxon>
        <taxon>Lophotrochozoa</taxon>
        <taxon>Annelida</taxon>
        <taxon>Polychaeta</taxon>
        <taxon>Sedentaria</taxon>
        <taxon>Canalipalpata</taxon>
        <taxon>Terebellida</taxon>
        <taxon>Terebelliformia</taxon>
        <taxon>Alvinellidae</taxon>
        <taxon>Paralvinella</taxon>
    </lineage>
</organism>
<dbReference type="GO" id="GO:0046525">
    <property type="term" value="F:xylosylprotein 4-beta-galactosyltransferase activity"/>
    <property type="evidence" value="ECO:0007669"/>
    <property type="project" value="TreeGrafter"/>
</dbReference>
<evidence type="ECO:0000259" key="2">
    <source>
        <dbReference type="Pfam" id="PF02709"/>
    </source>
</evidence>
<evidence type="ECO:0000256" key="1">
    <source>
        <dbReference type="ARBA" id="ARBA00022679"/>
    </source>
</evidence>
<dbReference type="AlphaFoldDB" id="A0AAD9K0V4"/>
<dbReference type="PRINTS" id="PR02050">
    <property type="entry name" value="B14GALTRFASE"/>
</dbReference>
<name>A0AAD9K0V4_9ANNE</name>